<evidence type="ECO:0000313" key="2">
    <source>
        <dbReference type="Proteomes" id="UP001213681"/>
    </source>
</evidence>
<dbReference type="AlphaFoldDB" id="A0AAD6G3R1"/>
<dbReference type="GO" id="GO:0004674">
    <property type="term" value="F:protein serine/threonine kinase activity"/>
    <property type="evidence" value="ECO:0007669"/>
    <property type="project" value="UniProtKB-KW"/>
</dbReference>
<evidence type="ECO:0000313" key="1">
    <source>
        <dbReference type="EMBL" id="KAJ5453807.1"/>
    </source>
</evidence>
<reference evidence="1" key="2">
    <citation type="journal article" date="2023" name="IMA Fungus">
        <title>Comparative genomic study of the Penicillium genus elucidates a diverse pangenome and 15 lateral gene transfer events.</title>
        <authorList>
            <person name="Petersen C."/>
            <person name="Sorensen T."/>
            <person name="Nielsen M.R."/>
            <person name="Sondergaard T.E."/>
            <person name="Sorensen J.L."/>
            <person name="Fitzpatrick D.A."/>
            <person name="Frisvad J.C."/>
            <person name="Nielsen K.L."/>
        </authorList>
    </citation>
    <scope>NUCLEOTIDE SEQUENCE</scope>
    <source>
        <strain evidence="1">IBT 16125</strain>
    </source>
</reference>
<name>A0AAD6G3R1_9EURO</name>
<comment type="caution">
    <text evidence="1">The sequence shown here is derived from an EMBL/GenBank/DDBJ whole genome shotgun (WGS) entry which is preliminary data.</text>
</comment>
<keyword evidence="2" id="KW-1185">Reference proteome</keyword>
<keyword evidence="1" id="KW-0723">Serine/threonine-protein kinase</keyword>
<proteinExistence type="predicted"/>
<protein>
    <submittedName>
        <fullName evidence="1">Serine/threonine protein kinase</fullName>
    </submittedName>
</protein>
<keyword evidence="1" id="KW-0808">Transferase</keyword>
<sequence>MDLLQDMKFPKLDGDPLIDDIIDKCWHNQYRTLAESATHAVTLLRTPLSEALNPESASAPGWHTSIERILPQLWHYPGPKGGATAEQRQGILPKLGEARTSSPTYFG</sequence>
<keyword evidence="1" id="KW-0418">Kinase</keyword>
<dbReference type="Proteomes" id="UP001213681">
    <property type="component" value="Unassembled WGS sequence"/>
</dbReference>
<reference evidence="1" key="1">
    <citation type="submission" date="2022-12" db="EMBL/GenBank/DDBJ databases">
        <authorList>
            <person name="Petersen C."/>
        </authorList>
    </citation>
    <scope>NUCLEOTIDE SEQUENCE</scope>
    <source>
        <strain evidence="1">IBT 16125</strain>
    </source>
</reference>
<accession>A0AAD6G3R1</accession>
<organism evidence="1 2">
    <name type="scientific">Penicillium daleae</name>
    <dbReference type="NCBI Taxonomy" id="63821"/>
    <lineage>
        <taxon>Eukaryota</taxon>
        <taxon>Fungi</taxon>
        <taxon>Dikarya</taxon>
        <taxon>Ascomycota</taxon>
        <taxon>Pezizomycotina</taxon>
        <taxon>Eurotiomycetes</taxon>
        <taxon>Eurotiomycetidae</taxon>
        <taxon>Eurotiales</taxon>
        <taxon>Aspergillaceae</taxon>
        <taxon>Penicillium</taxon>
    </lineage>
</organism>
<dbReference type="EMBL" id="JAPVEA010000005">
    <property type="protein sequence ID" value="KAJ5453807.1"/>
    <property type="molecule type" value="Genomic_DNA"/>
</dbReference>
<dbReference type="RefSeq" id="XP_056766763.1">
    <property type="nucleotide sequence ID" value="XM_056908145.1"/>
</dbReference>
<gene>
    <name evidence="1" type="ORF">N7458_004763</name>
</gene>
<dbReference type="GeneID" id="81598388"/>